<dbReference type="EMBL" id="HACA01009605">
    <property type="protein sequence ID" value="CDW26966.1"/>
    <property type="molecule type" value="Transcribed_RNA"/>
</dbReference>
<evidence type="ECO:0000256" key="2">
    <source>
        <dbReference type="SAM" id="SignalP"/>
    </source>
</evidence>
<feature type="region of interest" description="Disordered" evidence="1">
    <location>
        <begin position="74"/>
        <end position="97"/>
    </location>
</feature>
<feature type="region of interest" description="Disordered" evidence="1">
    <location>
        <begin position="112"/>
        <end position="131"/>
    </location>
</feature>
<keyword evidence="2" id="KW-0732">Signal</keyword>
<feature type="region of interest" description="Disordered" evidence="1">
    <location>
        <begin position="215"/>
        <end position="342"/>
    </location>
</feature>
<evidence type="ECO:0000256" key="1">
    <source>
        <dbReference type="SAM" id="MobiDB-lite"/>
    </source>
</evidence>
<organism evidence="3">
    <name type="scientific">Lepeophtheirus salmonis</name>
    <name type="common">Salmon louse</name>
    <name type="synonym">Caligus salmonis</name>
    <dbReference type="NCBI Taxonomy" id="72036"/>
    <lineage>
        <taxon>Eukaryota</taxon>
        <taxon>Metazoa</taxon>
        <taxon>Ecdysozoa</taxon>
        <taxon>Arthropoda</taxon>
        <taxon>Crustacea</taxon>
        <taxon>Multicrustacea</taxon>
        <taxon>Hexanauplia</taxon>
        <taxon>Copepoda</taxon>
        <taxon>Siphonostomatoida</taxon>
        <taxon>Caligidae</taxon>
        <taxon>Lepeophtheirus</taxon>
    </lineage>
</organism>
<dbReference type="AlphaFoldDB" id="A0A0K2TND3"/>
<feature type="signal peptide" evidence="2">
    <location>
        <begin position="1"/>
        <end position="21"/>
    </location>
</feature>
<name>A0A0K2TND3_LEPSM</name>
<proteinExistence type="predicted"/>
<evidence type="ECO:0000313" key="3">
    <source>
        <dbReference type="EMBL" id="CDW26966.1"/>
    </source>
</evidence>
<feature type="region of interest" description="Disordered" evidence="1">
    <location>
        <begin position="166"/>
        <end position="185"/>
    </location>
</feature>
<reference evidence="3" key="1">
    <citation type="submission" date="2014-05" db="EMBL/GenBank/DDBJ databases">
        <authorList>
            <person name="Chronopoulou M."/>
        </authorList>
    </citation>
    <scope>NUCLEOTIDE SEQUENCE</scope>
    <source>
        <tissue evidence="3">Whole organism</tissue>
    </source>
</reference>
<protein>
    <submittedName>
        <fullName evidence="3">Uncharacterized protein</fullName>
    </submittedName>
</protein>
<feature type="chain" id="PRO_5005487937" evidence="2">
    <location>
        <begin position="22"/>
        <end position="363"/>
    </location>
</feature>
<sequence length="363" mass="40793">MHLVKTITVLPLAFICHWANADLGFFGEVHGHHVKKTKTNRREVLHDVPFKYRQKESVDLDPYSLDFDFLHEGDDSPKTPPYTNSGTDLSSSSPYKPPALIGQFKTNDYSPYKDQGSFKPSAPSGPSGFESLYPKGKINNFEYKKPEIHSPSPVYDQYKESTPIYHKSPTTYGSSKPAIFNPTSFGQGKDYEGDVKSHISGGYEGEIKSHLSGGYEGEIKSHIPGGYEGEIKSHPSGGYEEPKANYDDYESEDYSSSYSPPPPNYQREKPQHHVPFVDHHDNGGDFKDSSHDSFGHPDYDDHSHHGSPHQGGKDYDTNDDHHGKNNHDSQNSNPSYLRVEYGYGTSGSQVKYSYHHGYKNHKK</sequence>
<feature type="compositionally biased region" description="Basic and acidic residues" evidence="1">
    <location>
        <begin position="266"/>
        <end position="304"/>
    </location>
</feature>
<accession>A0A0K2TND3</accession>
<feature type="compositionally biased region" description="Polar residues" evidence="1">
    <location>
        <begin position="81"/>
        <end position="94"/>
    </location>
</feature>
<feature type="compositionally biased region" description="Basic and acidic residues" evidence="1">
    <location>
        <begin position="311"/>
        <end position="327"/>
    </location>
</feature>